<gene>
    <name evidence="2 3" type="primary">LOC109124585</name>
</gene>
<organism evidence="1 2">
    <name type="scientific">Camelina sativa</name>
    <name type="common">False flax</name>
    <name type="synonym">Myagrum sativum</name>
    <dbReference type="NCBI Taxonomy" id="90675"/>
    <lineage>
        <taxon>Eukaryota</taxon>
        <taxon>Viridiplantae</taxon>
        <taxon>Streptophyta</taxon>
        <taxon>Embryophyta</taxon>
        <taxon>Tracheophyta</taxon>
        <taxon>Spermatophyta</taxon>
        <taxon>Magnoliopsida</taxon>
        <taxon>eudicotyledons</taxon>
        <taxon>Gunneridae</taxon>
        <taxon>Pentapetalae</taxon>
        <taxon>rosids</taxon>
        <taxon>malvids</taxon>
        <taxon>Brassicales</taxon>
        <taxon>Brassicaceae</taxon>
        <taxon>Camelineae</taxon>
        <taxon>Camelina</taxon>
    </lineage>
</organism>
<reference evidence="2 3" key="3">
    <citation type="submission" date="2025-05" db="UniProtKB">
        <authorList>
            <consortium name="RefSeq"/>
        </authorList>
    </citation>
    <scope>IDENTIFICATION</scope>
    <source>
        <tissue evidence="2 3">Leaf</tissue>
    </source>
</reference>
<dbReference type="RefSeq" id="XP_010428622.1">
    <property type="nucleotide sequence ID" value="XM_010430320.2"/>
</dbReference>
<dbReference type="RefSeq" id="XP_010428623.1">
    <property type="nucleotide sequence ID" value="XM_010430321.2"/>
</dbReference>
<evidence type="ECO:0000313" key="1">
    <source>
        <dbReference type="Proteomes" id="UP000694864"/>
    </source>
</evidence>
<sequence length="94" mass="11032">MLQVFLGEKQHDILSLSQNLINRCCHPLLEAHESMMYSYQHSFQALLTESQFKKTAEWALLVWREKTNCSTLFVQDFSSSQNLRGFYTHFSAHC</sequence>
<keyword evidence="1" id="KW-1185">Reference proteome</keyword>
<reference evidence="1" key="1">
    <citation type="journal article" date="1997" name="Nucleic Acids Res.">
        <title>tRNAscan-SE: a program for improved detection of transfer RNA genes in genomic sequence.</title>
        <authorList>
            <person name="Lowe T.M."/>
            <person name="Eddy S.R."/>
        </authorList>
    </citation>
    <scope>NUCLEOTIDE SEQUENCE [LARGE SCALE GENOMIC DNA]</scope>
    <source>
        <strain evidence="1">r\DH55</strain>
    </source>
</reference>
<proteinExistence type="predicted"/>
<name>A0ABM0TMP9_CAMSA</name>
<dbReference type="GeneID" id="109124585"/>
<accession>A0ABM0TMP9</accession>
<protein>
    <submittedName>
        <fullName evidence="2 3">Subtilisin-like protease SBT3.5</fullName>
    </submittedName>
</protein>
<evidence type="ECO:0000313" key="2">
    <source>
        <dbReference type="RefSeq" id="XP_010428622.1"/>
    </source>
</evidence>
<evidence type="ECO:0000313" key="3">
    <source>
        <dbReference type="RefSeq" id="XP_010428623.1"/>
    </source>
</evidence>
<reference evidence="1" key="2">
    <citation type="journal article" date="2014" name="Nat. Commun.">
        <title>The emerging biofuel crop Camelina sativa retains a highly undifferentiated hexaploid genome structure.</title>
        <authorList>
            <person name="Kagale S."/>
            <person name="Koh C."/>
            <person name="Nixon J."/>
            <person name="Bollina V."/>
            <person name="Clarke W.E."/>
            <person name="Tuteja R."/>
            <person name="Spillane C."/>
            <person name="Robinson S.J."/>
            <person name="Links M.G."/>
            <person name="Clarke C."/>
            <person name="Higgins E.E."/>
            <person name="Huebert T."/>
            <person name="Sharpe A.G."/>
            <person name="Parkin I.A."/>
        </authorList>
    </citation>
    <scope>NUCLEOTIDE SEQUENCE [LARGE SCALE GENOMIC DNA]</scope>
    <source>
        <strain evidence="1">r\DH55</strain>
    </source>
</reference>
<dbReference type="Proteomes" id="UP000694864">
    <property type="component" value="Chromosome 9"/>
</dbReference>